<feature type="region of interest" description="Disordered" evidence="1">
    <location>
        <begin position="206"/>
        <end position="250"/>
    </location>
</feature>
<dbReference type="SUPFAM" id="SSF52047">
    <property type="entry name" value="RNI-like"/>
    <property type="match status" value="1"/>
</dbReference>
<dbReference type="PANTHER" id="PTHR13318">
    <property type="entry name" value="PARTNER OF PAIRED, ISOFORM B-RELATED"/>
    <property type="match status" value="1"/>
</dbReference>
<comment type="caution">
    <text evidence="2">The sequence shown here is derived from an EMBL/GenBank/DDBJ whole genome shotgun (WGS) entry which is preliminary data.</text>
</comment>
<evidence type="ECO:0000256" key="1">
    <source>
        <dbReference type="SAM" id="MobiDB-lite"/>
    </source>
</evidence>
<gene>
    <name evidence="2" type="ORF">BLA29_004777</name>
</gene>
<organism evidence="2 3">
    <name type="scientific">Euroglyphus maynei</name>
    <name type="common">Mayne's house dust mite</name>
    <dbReference type="NCBI Taxonomy" id="6958"/>
    <lineage>
        <taxon>Eukaryota</taxon>
        <taxon>Metazoa</taxon>
        <taxon>Ecdysozoa</taxon>
        <taxon>Arthropoda</taxon>
        <taxon>Chelicerata</taxon>
        <taxon>Arachnida</taxon>
        <taxon>Acari</taxon>
        <taxon>Acariformes</taxon>
        <taxon>Sarcoptiformes</taxon>
        <taxon>Astigmata</taxon>
        <taxon>Psoroptidia</taxon>
        <taxon>Analgoidea</taxon>
        <taxon>Pyroglyphidae</taxon>
        <taxon>Pyroglyphinae</taxon>
        <taxon>Euroglyphus</taxon>
    </lineage>
</organism>
<dbReference type="GO" id="GO:0031146">
    <property type="term" value="P:SCF-dependent proteasomal ubiquitin-dependent protein catabolic process"/>
    <property type="evidence" value="ECO:0007669"/>
    <property type="project" value="TreeGrafter"/>
</dbReference>
<name>A0A1Y3AXS1_EURMA</name>
<accession>A0A1Y3AXS1</accession>
<evidence type="ECO:0000313" key="2">
    <source>
        <dbReference type="EMBL" id="OTF72423.1"/>
    </source>
</evidence>
<dbReference type="GO" id="GO:0019005">
    <property type="term" value="C:SCF ubiquitin ligase complex"/>
    <property type="evidence" value="ECO:0007669"/>
    <property type="project" value="TreeGrafter"/>
</dbReference>
<dbReference type="Gene3D" id="3.80.10.10">
    <property type="entry name" value="Ribonuclease Inhibitor"/>
    <property type="match status" value="2"/>
</dbReference>
<dbReference type="InterPro" id="IPR001611">
    <property type="entry name" value="Leu-rich_rpt"/>
</dbReference>
<reference evidence="2 3" key="1">
    <citation type="submission" date="2017-03" db="EMBL/GenBank/DDBJ databases">
        <title>Genome Survey of Euroglyphus maynei.</title>
        <authorList>
            <person name="Arlian L.G."/>
            <person name="Morgan M.S."/>
            <person name="Rider S.D."/>
        </authorList>
    </citation>
    <scope>NUCLEOTIDE SEQUENCE [LARGE SCALE GENOMIC DNA]</scope>
    <source>
        <strain evidence="2">Arlian Lab</strain>
        <tissue evidence="2">Whole body</tissue>
    </source>
</reference>
<feature type="compositionally biased region" description="Acidic residues" evidence="1">
    <location>
        <begin position="225"/>
        <end position="235"/>
    </location>
</feature>
<dbReference type="OrthoDB" id="5876800at2759"/>
<keyword evidence="3" id="KW-1185">Reference proteome</keyword>
<dbReference type="SMART" id="SM00367">
    <property type="entry name" value="LRR_CC"/>
    <property type="match status" value="5"/>
</dbReference>
<proteinExistence type="predicted"/>
<dbReference type="InterPro" id="IPR006553">
    <property type="entry name" value="Leu-rich_rpt_Cys-con_subtyp"/>
</dbReference>
<dbReference type="Pfam" id="PF13516">
    <property type="entry name" value="LRR_6"/>
    <property type="match status" value="2"/>
</dbReference>
<sequence length="300" mass="34140">MLAKINSTILAGIVRRQPLSLDLSWTNLTSKQLSWLLPRLPQLQTLKLVGCKASTIGALQTCNCPLLTGLDLSWTESFCDDLIRCLLCKPSDSRPGQLESKTRLRYLSDVRLSGTLITDESLRHMNQNLPLIRKIDLSECHLITDSGIASLVIAKSDKLTELYMSGCSKITDVSLKLLRTCYSLEKLDVRQCQSITDEGCEKFLDPNHHYNDEDDQENNPHYSDQDSDHDDDDENIDRNNKQMNGKSKQIKSIVSSVRTVNNNNNHDGCYWQSLKERFFIKRRDMSPPPKTINEMNLILP</sequence>
<dbReference type="EMBL" id="MUJZ01056212">
    <property type="protein sequence ID" value="OTF72423.1"/>
    <property type="molecule type" value="Genomic_DNA"/>
</dbReference>
<dbReference type="AlphaFoldDB" id="A0A1Y3AXS1"/>
<protein>
    <submittedName>
        <fullName evidence="2">Uncharacterized protein</fullName>
    </submittedName>
</protein>
<dbReference type="InterPro" id="IPR032675">
    <property type="entry name" value="LRR_dom_sf"/>
</dbReference>
<dbReference type="Proteomes" id="UP000194236">
    <property type="component" value="Unassembled WGS sequence"/>
</dbReference>
<evidence type="ECO:0000313" key="3">
    <source>
        <dbReference type="Proteomes" id="UP000194236"/>
    </source>
</evidence>